<dbReference type="OrthoDB" id="3005035at2759"/>
<gene>
    <name evidence="2" type="ORF">CONPUDRAFT_123259</name>
</gene>
<keyword evidence="3" id="KW-1185">Reference proteome</keyword>
<evidence type="ECO:0000256" key="1">
    <source>
        <dbReference type="SAM" id="MobiDB-lite"/>
    </source>
</evidence>
<accession>A0A5M3MT92</accession>
<dbReference type="KEGG" id="cput:CONPUDRAFT_123259"/>
<feature type="compositionally biased region" description="Polar residues" evidence="1">
    <location>
        <begin position="103"/>
        <end position="113"/>
    </location>
</feature>
<feature type="compositionally biased region" description="Low complexity" evidence="1">
    <location>
        <begin position="90"/>
        <end position="101"/>
    </location>
</feature>
<evidence type="ECO:0000313" key="3">
    <source>
        <dbReference type="Proteomes" id="UP000053558"/>
    </source>
</evidence>
<dbReference type="EMBL" id="JH711577">
    <property type="protein sequence ID" value="EIW82389.1"/>
    <property type="molecule type" value="Genomic_DNA"/>
</dbReference>
<comment type="caution">
    <text evidence="2">The sequence shown here is derived from an EMBL/GenBank/DDBJ whole genome shotgun (WGS) entry which is preliminary data.</text>
</comment>
<dbReference type="RefSeq" id="XP_007768068.1">
    <property type="nucleotide sequence ID" value="XM_007769878.1"/>
</dbReference>
<proteinExistence type="predicted"/>
<evidence type="ECO:0000313" key="2">
    <source>
        <dbReference type="EMBL" id="EIW82389.1"/>
    </source>
</evidence>
<sequence length="379" mass="42074">MFNNSLLLRSVDHDAESDSAETLPSPRQRVTSDLCLPSRLPTTGFLQREAEQEAPKAILRQLRRSPTPTSPVNIEEAEAPASPTERHDSTSSAPPSPTLALNRGTSFVRGNQSGWKEPQPFEVFRAIERKDIMFLMEIRDRAFPLLLRKTGDATPLLHAMRIGTSHRDVTIVLLGAFSRWVNHLEDNEVRLPRTKVILKALRTNLKLAIDYGLHRSQSDLVASFLQALVMSEGDKWVASQVSSVSLSLRAGTEGKPVATAGSAVRKFATRELSKADAIAATEDYIANATADLLMLASWSMAMEFIESDPIPSYYFARDDRVFKAFADRLDTHSSAIRQSLSKRLKWQLRVLRAVLQGRNATLRSKVELLAGELDEGEGV</sequence>
<dbReference type="Proteomes" id="UP000053558">
    <property type="component" value="Unassembled WGS sequence"/>
</dbReference>
<protein>
    <submittedName>
        <fullName evidence="2">Uncharacterized protein</fullName>
    </submittedName>
</protein>
<organism evidence="2 3">
    <name type="scientific">Coniophora puteana (strain RWD-64-598)</name>
    <name type="common">Brown rot fungus</name>
    <dbReference type="NCBI Taxonomy" id="741705"/>
    <lineage>
        <taxon>Eukaryota</taxon>
        <taxon>Fungi</taxon>
        <taxon>Dikarya</taxon>
        <taxon>Basidiomycota</taxon>
        <taxon>Agaricomycotina</taxon>
        <taxon>Agaricomycetes</taxon>
        <taxon>Agaricomycetidae</taxon>
        <taxon>Boletales</taxon>
        <taxon>Coniophorineae</taxon>
        <taxon>Coniophoraceae</taxon>
        <taxon>Coniophora</taxon>
    </lineage>
</organism>
<dbReference type="GeneID" id="19199746"/>
<dbReference type="OMA" id="IMFLMEV"/>
<reference evidence="3" key="1">
    <citation type="journal article" date="2012" name="Science">
        <title>The Paleozoic origin of enzymatic lignin decomposition reconstructed from 31 fungal genomes.</title>
        <authorList>
            <person name="Floudas D."/>
            <person name="Binder M."/>
            <person name="Riley R."/>
            <person name="Barry K."/>
            <person name="Blanchette R.A."/>
            <person name="Henrissat B."/>
            <person name="Martinez A.T."/>
            <person name="Otillar R."/>
            <person name="Spatafora J.W."/>
            <person name="Yadav J.S."/>
            <person name="Aerts A."/>
            <person name="Benoit I."/>
            <person name="Boyd A."/>
            <person name="Carlson A."/>
            <person name="Copeland A."/>
            <person name="Coutinho P.M."/>
            <person name="de Vries R.P."/>
            <person name="Ferreira P."/>
            <person name="Findley K."/>
            <person name="Foster B."/>
            <person name="Gaskell J."/>
            <person name="Glotzer D."/>
            <person name="Gorecki P."/>
            <person name="Heitman J."/>
            <person name="Hesse C."/>
            <person name="Hori C."/>
            <person name="Igarashi K."/>
            <person name="Jurgens J.A."/>
            <person name="Kallen N."/>
            <person name="Kersten P."/>
            <person name="Kohler A."/>
            <person name="Kuees U."/>
            <person name="Kumar T.K.A."/>
            <person name="Kuo A."/>
            <person name="LaButti K."/>
            <person name="Larrondo L.F."/>
            <person name="Lindquist E."/>
            <person name="Ling A."/>
            <person name="Lombard V."/>
            <person name="Lucas S."/>
            <person name="Lundell T."/>
            <person name="Martin R."/>
            <person name="McLaughlin D.J."/>
            <person name="Morgenstern I."/>
            <person name="Morin E."/>
            <person name="Murat C."/>
            <person name="Nagy L.G."/>
            <person name="Nolan M."/>
            <person name="Ohm R.A."/>
            <person name="Patyshakuliyeva A."/>
            <person name="Rokas A."/>
            <person name="Ruiz-Duenas F.J."/>
            <person name="Sabat G."/>
            <person name="Salamov A."/>
            <person name="Samejima M."/>
            <person name="Schmutz J."/>
            <person name="Slot J.C."/>
            <person name="St John F."/>
            <person name="Stenlid J."/>
            <person name="Sun H."/>
            <person name="Sun S."/>
            <person name="Syed K."/>
            <person name="Tsang A."/>
            <person name="Wiebenga A."/>
            <person name="Young D."/>
            <person name="Pisabarro A."/>
            <person name="Eastwood D.C."/>
            <person name="Martin F."/>
            <person name="Cullen D."/>
            <person name="Grigoriev I.V."/>
            <person name="Hibbett D.S."/>
        </authorList>
    </citation>
    <scope>NUCLEOTIDE SEQUENCE [LARGE SCALE GENOMIC DNA]</scope>
    <source>
        <strain evidence="3">RWD-64-598 SS2</strain>
    </source>
</reference>
<dbReference type="AlphaFoldDB" id="A0A5M3MT92"/>
<name>A0A5M3MT92_CONPW</name>
<feature type="region of interest" description="Disordered" evidence="1">
    <location>
        <begin position="1"/>
        <end position="113"/>
    </location>
</feature>